<organism evidence="1 2">
    <name type="scientific">Paracoccus gahaiensis</name>
    <dbReference type="NCBI Taxonomy" id="1706839"/>
    <lineage>
        <taxon>Bacteria</taxon>
        <taxon>Pseudomonadati</taxon>
        <taxon>Pseudomonadota</taxon>
        <taxon>Alphaproteobacteria</taxon>
        <taxon>Rhodobacterales</taxon>
        <taxon>Paracoccaceae</taxon>
        <taxon>Paracoccus</taxon>
    </lineage>
</organism>
<sequence length="178" mass="19570">MELCPSPRLAFNHALCRLVAGKLSGQWSPQQIAGWLKARGHPGDPSMTISHETIYKSLFIQARGVLKKELLAHLCSRRIMRRGRTATTAGQTREQIVDAMSIQDRVAEGEDRAIPGYWEGDLLSGSRNSHIATLVERSSRFVMLVKVGGKDSNNVVGALISSHFSDPKADFELTAACR</sequence>
<keyword evidence="2" id="KW-1185">Reference proteome</keyword>
<name>A0A4V5MVN2_9RHOB</name>
<dbReference type="GO" id="GO:0004803">
    <property type="term" value="F:transposase activity"/>
    <property type="evidence" value="ECO:0007669"/>
    <property type="project" value="TreeGrafter"/>
</dbReference>
<dbReference type="NCBIfam" id="NF033563">
    <property type="entry name" value="transpos_IS30"/>
    <property type="match status" value="1"/>
</dbReference>
<dbReference type="GO" id="GO:0005829">
    <property type="term" value="C:cytosol"/>
    <property type="evidence" value="ECO:0007669"/>
    <property type="project" value="TreeGrafter"/>
</dbReference>
<dbReference type="PANTHER" id="PTHR10948">
    <property type="entry name" value="TRANSPOSASE"/>
    <property type="match status" value="1"/>
</dbReference>
<dbReference type="GO" id="GO:0032196">
    <property type="term" value="P:transposition"/>
    <property type="evidence" value="ECO:0007669"/>
    <property type="project" value="TreeGrafter"/>
</dbReference>
<accession>A0A4V5MVN2</accession>
<evidence type="ECO:0000313" key="1">
    <source>
        <dbReference type="EMBL" id="TJZ92818.1"/>
    </source>
</evidence>
<gene>
    <name evidence="1" type="ORF">FA743_04720</name>
</gene>
<evidence type="ECO:0000313" key="2">
    <source>
        <dbReference type="Proteomes" id="UP000309747"/>
    </source>
</evidence>
<dbReference type="AlphaFoldDB" id="A0A4V5MVN2"/>
<dbReference type="Proteomes" id="UP000309747">
    <property type="component" value="Unassembled WGS sequence"/>
</dbReference>
<dbReference type="OrthoDB" id="9803231at2"/>
<dbReference type="PANTHER" id="PTHR10948:SF23">
    <property type="entry name" value="TRANSPOSASE INSI FOR INSERTION SEQUENCE ELEMENT IS30A-RELATED"/>
    <property type="match status" value="1"/>
</dbReference>
<comment type="caution">
    <text evidence="1">The sequence shown here is derived from an EMBL/GenBank/DDBJ whole genome shotgun (WGS) entry which is preliminary data.</text>
</comment>
<dbReference type="EMBL" id="SUNI01000003">
    <property type="protein sequence ID" value="TJZ92818.1"/>
    <property type="molecule type" value="Genomic_DNA"/>
</dbReference>
<protein>
    <submittedName>
        <fullName evidence="1">IS30 family transposase</fullName>
    </submittedName>
</protein>
<proteinExistence type="predicted"/>
<dbReference type="InterPro" id="IPR051917">
    <property type="entry name" value="Transposase-Integrase"/>
</dbReference>
<dbReference type="InterPro" id="IPR053392">
    <property type="entry name" value="Transposase_IS30-like"/>
</dbReference>
<reference evidence="1 2" key="1">
    <citation type="submission" date="2019-04" db="EMBL/GenBank/DDBJ databases">
        <authorList>
            <person name="Li J."/>
        </authorList>
    </citation>
    <scope>NUCLEOTIDE SEQUENCE [LARGE SCALE GENOMIC DNA]</scope>
    <source>
        <strain evidence="1 2">KCTC 42687</strain>
    </source>
</reference>